<feature type="transmembrane region" description="Helical" evidence="1">
    <location>
        <begin position="132"/>
        <end position="151"/>
    </location>
</feature>
<gene>
    <name evidence="2" type="ORF">E1263_14765</name>
</gene>
<feature type="transmembrane region" description="Helical" evidence="1">
    <location>
        <begin position="37"/>
        <end position="55"/>
    </location>
</feature>
<accession>A0A4R4ZMU4</accession>
<feature type="transmembrane region" description="Helical" evidence="1">
    <location>
        <begin position="12"/>
        <end position="31"/>
    </location>
</feature>
<dbReference type="Proteomes" id="UP000295124">
    <property type="component" value="Unassembled WGS sequence"/>
</dbReference>
<dbReference type="RefSeq" id="WP_132167863.1">
    <property type="nucleotide sequence ID" value="NZ_SMKX01000035.1"/>
</dbReference>
<name>A0A4R4ZMU4_9ACTN</name>
<organism evidence="2 3">
    <name type="scientific">Kribbella antibiotica</name>
    <dbReference type="NCBI Taxonomy" id="190195"/>
    <lineage>
        <taxon>Bacteria</taxon>
        <taxon>Bacillati</taxon>
        <taxon>Actinomycetota</taxon>
        <taxon>Actinomycetes</taxon>
        <taxon>Propionibacteriales</taxon>
        <taxon>Kribbellaceae</taxon>
        <taxon>Kribbella</taxon>
    </lineage>
</organism>
<evidence type="ECO:0000313" key="2">
    <source>
        <dbReference type="EMBL" id="TDD59446.1"/>
    </source>
</evidence>
<dbReference type="AlphaFoldDB" id="A0A4R4ZMU4"/>
<evidence type="ECO:0000256" key="1">
    <source>
        <dbReference type="SAM" id="Phobius"/>
    </source>
</evidence>
<keyword evidence="3" id="KW-1185">Reference proteome</keyword>
<keyword evidence="1" id="KW-1133">Transmembrane helix</keyword>
<sequence>MFYEPIWTAKIGWVVASVLHFGLLLFSFFATTIPTVFRLYTVIDLGAIVVWILLATGGRQLSWRYASRSGGWAARLWLLIPACGIAKVVAGAESFTRLEVVLRFAVFLGAIAILYLTASAMRRQLPRVGDRARDAGTISLVGLGAYVLALNGVGNDALSYAIASEPLYLWTFFAALLIPPHEPRP</sequence>
<feature type="transmembrane region" description="Helical" evidence="1">
    <location>
        <begin position="76"/>
        <end position="95"/>
    </location>
</feature>
<keyword evidence="1" id="KW-0812">Transmembrane</keyword>
<protein>
    <submittedName>
        <fullName evidence="2">Uncharacterized protein</fullName>
    </submittedName>
</protein>
<comment type="caution">
    <text evidence="2">The sequence shown here is derived from an EMBL/GenBank/DDBJ whole genome shotgun (WGS) entry which is preliminary data.</text>
</comment>
<feature type="transmembrane region" description="Helical" evidence="1">
    <location>
        <begin position="101"/>
        <end position="120"/>
    </location>
</feature>
<keyword evidence="1" id="KW-0472">Membrane</keyword>
<evidence type="ECO:0000313" key="3">
    <source>
        <dbReference type="Proteomes" id="UP000295124"/>
    </source>
</evidence>
<dbReference type="EMBL" id="SMKX01000035">
    <property type="protein sequence ID" value="TDD59446.1"/>
    <property type="molecule type" value="Genomic_DNA"/>
</dbReference>
<reference evidence="2 3" key="1">
    <citation type="submission" date="2019-03" db="EMBL/GenBank/DDBJ databases">
        <title>Draft genome sequences of novel Actinobacteria.</title>
        <authorList>
            <person name="Sahin N."/>
            <person name="Ay H."/>
            <person name="Saygin H."/>
        </authorList>
    </citation>
    <scope>NUCLEOTIDE SEQUENCE [LARGE SCALE GENOMIC DNA]</scope>
    <source>
        <strain evidence="2 3">JCM 13523</strain>
    </source>
</reference>
<proteinExistence type="predicted"/>